<dbReference type="Proteomes" id="UP001497516">
    <property type="component" value="Chromosome 6"/>
</dbReference>
<feature type="signal peptide" evidence="3">
    <location>
        <begin position="1"/>
        <end position="32"/>
    </location>
</feature>
<gene>
    <name evidence="7" type="ORF">LTRI10_LOCUS37877</name>
</gene>
<protein>
    <recommendedName>
        <fullName evidence="9">L-ascorbate oxidase homolog</fullName>
    </recommendedName>
</protein>
<evidence type="ECO:0000256" key="3">
    <source>
        <dbReference type="SAM" id="SignalP"/>
    </source>
</evidence>
<dbReference type="EMBL" id="OZ034819">
    <property type="protein sequence ID" value="CAL1397591.1"/>
    <property type="molecule type" value="Genomic_DNA"/>
</dbReference>
<comment type="similarity">
    <text evidence="1">Belongs to the multicopper oxidase family.</text>
</comment>
<keyword evidence="8" id="KW-1185">Reference proteome</keyword>
<dbReference type="GO" id="GO:0005507">
    <property type="term" value="F:copper ion binding"/>
    <property type="evidence" value="ECO:0007669"/>
    <property type="project" value="InterPro"/>
</dbReference>
<feature type="domain" description="Plastocyanin-like" evidence="6">
    <location>
        <begin position="43"/>
        <end position="156"/>
    </location>
</feature>
<dbReference type="InterPro" id="IPR001117">
    <property type="entry name" value="Cu-oxidase_2nd"/>
</dbReference>
<dbReference type="FunFam" id="2.60.40.420:FF:000012">
    <property type="entry name" value="Monocopper oxidase-like protein"/>
    <property type="match status" value="1"/>
</dbReference>
<feature type="domain" description="Plastocyanin-like" evidence="5">
    <location>
        <begin position="387"/>
        <end position="524"/>
    </location>
</feature>
<feature type="chain" id="PRO_5043685178" description="L-ascorbate oxidase homolog" evidence="3">
    <location>
        <begin position="33"/>
        <end position="553"/>
    </location>
</feature>
<dbReference type="Pfam" id="PF07732">
    <property type="entry name" value="Cu-oxidase_3"/>
    <property type="match status" value="1"/>
</dbReference>
<evidence type="ECO:0000259" key="4">
    <source>
        <dbReference type="Pfam" id="PF00394"/>
    </source>
</evidence>
<evidence type="ECO:0000259" key="6">
    <source>
        <dbReference type="Pfam" id="PF07732"/>
    </source>
</evidence>
<evidence type="ECO:0008006" key="9">
    <source>
        <dbReference type="Google" id="ProtNLM"/>
    </source>
</evidence>
<keyword evidence="2" id="KW-0325">Glycoprotein</keyword>
<evidence type="ECO:0000313" key="8">
    <source>
        <dbReference type="Proteomes" id="UP001497516"/>
    </source>
</evidence>
<reference evidence="7 8" key="1">
    <citation type="submission" date="2024-04" db="EMBL/GenBank/DDBJ databases">
        <authorList>
            <person name="Fracassetti M."/>
        </authorList>
    </citation>
    <scope>NUCLEOTIDE SEQUENCE [LARGE SCALE GENOMIC DNA]</scope>
</reference>
<dbReference type="InterPro" id="IPR008972">
    <property type="entry name" value="Cupredoxin"/>
</dbReference>
<sequence length="553" mass="62361">MGECVSSCSSRSSILVSSLAIFLLLAVAGVNADSPYRFYTWKITYGDVYPLGVKQQGIMINGRFPGPHIDAVTNDNVIINVYNYLKEPFLLSWNGIQHRRNSWQDGTYGTNCPILPGKNFTYILQFKDQIGTFFYFPSLGFHKAAGAYGSIRVWSRPRIPVPFPPPAGDFHLLAGDWYKTNHYILRRYLNAGRALPMPDGLVINGRGWNGNTFTVEPWKTYRFRISNVGLATSINFRFEGHKMKLVEAEGAHTVQNVYNSLDVHLGQSYSVLVTMDQPAKDYYIAVSTRFTTKVLTTTAVLHYSNSRQGVSGPVPRGPTTQINWSLNQARTIRRNLTASGPRPNPQGSYHYGMIKTTRTITLANSAPWINGKQRYAVNGVSFTPADTPLKLADYFNIPGVFNVGSIPMSPNSGGNAYLQTSVMGANFREFVEIVFQNWEDSVQSWHVDGHAFFVVGMDGGQWTAASRLRYNLRDTVSRCTVQVYPRSWTAIYMALDNVGMWNIRSENWARQYLGQQLYLRVYSAAHSWRDELPIPKNALLCGRARRRHTRPLL</sequence>
<evidence type="ECO:0000313" key="7">
    <source>
        <dbReference type="EMBL" id="CAL1397591.1"/>
    </source>
</evidence>
<keyword evidence="3" id="KW-0732">Signal</keyword>
<dbReference type="FunFam" id="2.60.40.420:FF:000016">
    <property type="entry name" value="Monocopper oxidase-like protein"/>
    <property type="match status" value="1"/>
</dbReference>
<name>A0AAV2FH20_9ROSI</name>
<dbReference type="PANTHER" id="PTHR11709:SF11">
    <property type="entry name" value="L-ASCORBATE OXIDASE HOMOLOG ISOFORM X1"/>
    <property type="match status" value="1"/>
</dbReference>
<organism evidence="7 8">
    <name type="scientific">Linum trigynum</name>
    <dbReference type="NCBI Taxonomy" id="586398"/>
    <lineage>
        <taxon>Eukaryota</taxon>
        <taxon>Viridiplantae</taxon>
        <taxon>Streptophyta</taxon>
        <taxon>Embryophyta</taxon>
        <taxon>Tracheophyta</taxon>
        <taxon>Spermatophyta</taxon>
        <taxon>Magnoliopsida</taxon>
        <taxon>eudicotyledons</taxon>
        <taxon>Gunneridae</taxon>
        <taxon>Pentapetalae</taxon>
        <taxon>rosids</taxon>
        <taxon>fabids</taxon>
        <taxon>Malpighiales</taxon>
        <taxon>Linaceae</taxon>
        <taxon>Linum</taxon>
    </lineage>
</organism>
<dbReference type="SUPFAM" id="SSF49503">
    <property type="entry name" value="Cupredoxins"/>
    <property type="match status" value="3"/>
</dbReference>
<dbReference type="AlphaFoldDB" id="A0AAV2FH20"/>
<dbReference type="InterPro" id="IPR011706">
    <property type="entry name" value="Cu-oxidase_C"/>
</dbReference>
<dbReference type="GO" id="GO:0016491">
    <property type="term" value="F:oxidoreductase activity"/>
    <property type="evidence" value="ECO:0007669"/>
    <property type="project" value="InterPro"/>
</dbReference>
<dbReference type="Pfam" id="PF00394">
    <property type="entry name" value="Cu-oxidase"/>
    <property type="match status" value="1"/>
</dbReference>
<dbReference type="Pfam" id="PF07731">
    <property type="entry name" value="Cu-oxidase_2"/>
    <property type="match status" value="1"/>
</dbReference>
<evidence type="ECO:0000256" key="2">
    <source>
        <dbReference type="ARBA" id="ARBA00023180"/>
    </source>
</evidence>
<feature type="domain" description="Plastocyanin-like" evidence="4">
    <location>
        <begin position="170"/>
        <end position="306"/>
    </location>
</feature>
<dbReference type="PANTHER" id="PTHR11709">
    <property type="entry name" value="MULTI-COPPER OXIDASE"/>
    <property type="match status" value="1"/>
</dbReference>
<evidence type="ECO:0000256" key="1">
    <source>
        <dbReference type="ARBA" id="ARBA00010609"/>
    </source>
</evidence>
<dbReference type="Gene3D" id="2.60.40.420">
    <property type="entry name" value="Cupredoxins - blue copper proteins"/>
    <property type="match status" value="3"/>
</dbReference>
<dbReference type="InterPro" id="IPR045087">
    <property type="entry name" value="Cu-oxidase_fam"/>
</dbReference>
<evidence type="ECO:0000259" key="5">
    <source>
        <dbReference type="Pfam" id="PF07731"/>
    </source>
</evidence>
<accession>A0AAV2FH20</accession>
<proteinExistence type="inferred from homology"/>
<dbReference type="InterPro" id="IPR011707">
    <property type="entry name" value="Cu-oxidase-like_N"/>
</dbReference>